<dbReference type="GO" id="GO:0004821">
    <property type="term" value="F:histidine-tRNA ligase activity"/>
    <property type="evidence" value="ECO:0007669"/>
    <property type="project" value="TreeGrafter"/>
</dbReference>
<dbReference type="EMBL" id="FWFR01000003">
    <property type="protein sequence ID" value="SLN73109.1"/>
    <property type="molecule type" value="Genomic_DNA"/>
</dbReference>
<comment type="pathway">
    <text evidence="2 8">Amino-acid biosynthesis; L-histidine biosynthesis; L-histidine from 5-phospho-alpha-D-ribose 1-diphosphate: step 1/9.</text>
</comment>
<evidence type="ECO:0000256" key="2">
    <source>
        <dbReference type="ARBA" id="ARBA00004667"/>
    </source>
</evidence>
<evidence type="ECO:0000256" key="9">
    <source>
        <dbReference type="PIRSR" id="PIRSR001549-1"/>
    </source>
</evidence>
<keyword evidence="12" id="KW-0808">Transferase</keyword>
<dbReference type="GO" id="GO:0006427">
    <property type="term" value="P:histidyl-tRNA aminoacylation"/>
    <property type="evidence" value="ECO:0007669"/>
    <property type="project" value="TreeGrafter"/>
</dbReference>
<feature type="domain" description="Class II Histidinyl-tRNA synthetase (HisRS)-like catalytic core" evidence="11">
    <location>
        <begin position="13"/>
        <end position="313"/>
    </location>
</feature>
<dbReference type="GO" id="GO:0005737">
    <property type="term" value="C:cytoplasm"/>
    <property type="evidence" value="ECO:0007669"/>
    <property type="project" value="UniProtKB-SubCell"/>
</dbReference>
<dbReference type="InterPro" id="IPR004517">
    <property type="entry name" value="HisZ"/>
</dbReference>
<dbReference type="UniPathway" id="UPA00031">
    <property type="reaction ID" value="UER00006"/>
</dbReference>
<reference evidence="12 13" key="1">
    <citation type="submission" date="2017-03" db="EMBL/GenBank/DDBJ databases">
        <authorList>
            <person name="Afonso C.L."/>
            <person name="Miller P.J."/>
            <person name="Scott M.A."/>
            <person name="Spackman E."/>
            <person name="Goraichik I."/>
            <person name="Dimitrov K.M."/>
            <person name="Suarez D.L."/>
            <person name="Swayne D.E."/>
        </authorList>
    </citation>
    <scope>NUCLEOTIDE SEQUENCE [LARGE SCALE GENOMIC DNA]</scope>
    <source>
        <strain evidence="12 13">CECT 7691</strain>
    </source>
</reference>
<evidence type="ECO:0000256" key="3">
    <source>
        <dbReference type="ARBA" id="ARBA00005539"/>
    </source>
</evidence>
<evidence type="ECO:0000256" key="5">
    <source>
        <dbReference type="ARBA" id="ARBA00020397"/>
    </source>
</evidence>
<keyword evidence="8" id="KW-0368">Histidine biosynthesis</keyword>
<dbReference type="Proteomes" id="UP000193200">
    <property type="component" value="Unassembled WGS sequence"/>
</dbReference>
<dbReference type="InParanoid" id="A0A1Y5TUI0"/>
<dbReference type="HAMAP" id="MF_00125">
    <property type="entry name" value="HisZ"/>
    <property type="match status" value="1"/>
</dbReference>
<keyword evidence="12" id="KW-0328">Glycosyltransferase</keyword>
<dbReference type="PIRSF" id="PIRSF001549">
    <property type="entry name" value="His-tRNA_synth"/>
    <property type="match status" value="1"/>
</dbReference>
<keyword evidence="6 8" id="KW-0963">Cytoplasm</keyword>
<evidence type="ECO:0000256" key="6">
    <source>
        <dbReference type="ARBA" id="ARBA00022490"/>
    </source>
</evidence>
<feature type="binding site" evidence="9">
    <location>
        <position position="132"/>
    </location>
    <ligand>
        <name>L-histidine</name>
        <dbReference type="ChEBI" id="CHEBI:57595"/>
    </ligand>
</feature>
<evidence type="ECO:0000256" key="4">
    <source>
        <dbReference type="ARBA" id="ARBA00011496"/>
    </source>
</evidence>
<dbReference type="AlphaFoldDB" id="A0A1Y5TUI0"/>
<comment type="similarity">
    <text evidence="3 8">Belongs to the class-II aminoacyl-tRNA synthetase family. HisZ subfamily.</text>
</comment>
<dbReference type="SUPFAM" id="SSF55681">
    <property type="entry name" value="Class II aaRS and biotin synthetases"/>
    <property type="match status" value="1"/>
</dbReference>
<sequence>MNDTTRKGLLPAGLADGLPPQAKGEAILVERLVAAFDANGYDRVKPPLIEFEDSLLDGPGVALAPQMFRVMDPVSQRMMGLRADITPQVARIATTRLARAARPLRLSYAGQVLRVRGSQLRPERQFAQAGVELIGAEGIPADAEVVLLAVEALQGVEVARLSVDLTLPTLVPAVCRGLGLDAEASARARDALDRKDAGALVGFENGAGEVFRALLAAGGPAAEAIARLERLSLPDEAAAMRSELAELVATLAAAVPDVLLTVDPTEYRGFEYQTGVSFTLFARGVRGELGRGGRYHLSSGEPAIGFTLYLDSLARAVPAAAVPERIYLPYGTGFAAARELRRQGWRTRAGLVPEQEPKAEAERHGCSHILQGGAPTPL</sequence>
<evidence type="ECO:0000313" key="12">
    <source>
        <dbReference type="EMBL" id="SLN73109.1"/>
    </source>
</evidence>
<dbReference type="Pfam" id="PF13393">
    <property type="entry name" value="tRNA-synt_His"/>
    <property type="match status" value="1"/>
</dbReference>
<dbReference type="RefSeq" id="WP_085884904.1">
    <property type="nucleotide sequence ID" value="NZ_FWFR01000003.1"/>
</dbReference>
<feature type="region of interest" description="Disordered" evidence="10">
    <location>
        <begin position="354"/>
        <end position="378"/>
    </location>
</feature>
<evidence type="ECO:0000256" key="1">
    <source>
        <dbReference type="ARBA" id="ARBA00004496"/>
    </source>
</evidence>
<feature type="binding site" evidence="9">
    <location>
        <begin position="84"/>
        <end position="86"/>
    </location>
    <ligand>
        <name>L-histidine</name>
        <dbReference type="ChEBI" id="CHEBI:57595"/>
    </ligand>
</feature>
<gene>
    <name evidence="8 12" type="primary">hisZ</name>
    <name evidence="12" type="ORF">OCH7691_03571</name>
</gene>
<feature type="compositionally biased region" description="Basic and acidic residues" evidence="10">
    <location>
        <begin position="355"/>
        <end position="365"/>
    </location>
</feature>
<evidence type="ECO:0000313" key="13">
    <source>
        <dbReference type="Proteomes" id="UP000193200"/>
    </source>
</evidence>
<dbReference type="GO" id="GO:0000105">
    <property type="term" value="P:L-histidine biosynthetic process"/>
    <property type="evidence" value="ECO:0007669"/>
    <property type="project" value="UniProtKB-UniRule"/>
</dbReference>
<feature type="binding site" evidence="9">
    <location>
        <position position="114"/>
    </location>
    <ligand>
        <name>L-histidine</name>
        <dbReference type="ChEBI" id="CHEBI:57595"/>
    </ligand>
</feature>
<dbReference type="PANTHER" id="PTHR43707">
    <property type="entry name" value="HISTIDYL-TRNA SYNTHETASE"/>
    <property type="match status" value="1"/>
</dbReference>
<dbReference type="InterPro" id="IPR045864">
    <property type="entry name" value="aa-tRNA-synth_II/BPL/LPL"/>
</dbReference>
<proteinExistence type="inferred from homology"/>
<dbReference type="Gene3D" id="3.30.930.10">
    <property type="entry name" value="Bira Bifunctional Protein, Domain 2"/>
    <property type="match status" value="1"/>
</dbReference>
<feature type="binding site" evidence="9">
    <location>
        <position position="128"/>
    </location>
    <ligand>
        <name>L-histidine</name>
        <dbReference type="ChEBI" id="CHEBI:57595"/>
    </ligand>
</feature>
<dbReference type="PANTHER" id="PTHR43707:SF1">
    <property type="entry name" value="HISTIDINE--TRNA LIGASE, MITOCHONDRIAL-RELATED"/>
    <property type="match status" value="1"/>
</dbReference>
<evidence type="ECO:0000256" key="8">
    <source>
        <dbReference type="HAMAP-Rule" id="MF_00125"/>
    </source>
</evidence>
<evidence type="ECO:0000256" key="10">
    <source>
        <dbReference type="SAM" id="MobiDB-lite"/>
    </source>
</evidence>
<organism evidence="12 13">
    <name type="scientific">Oceanibacterium hippocampi</name>
    <dbReference type="NCBI Taxonomy" id="745714"/>
    <lineage>
        <taxon>Bacteria</taxon>
        <taxon>Pseudomonadati</taxon>
        <taxon>Pseudomonadota</taxon>
        <taxon>Alphaproteobacteria</taxon>
        <taxon>Sneathiellales</taxon>
        <taxon>Sneathiellaceae</taxon>
        <taxon>Oceanibacterium</taxon>
    </lineage>
</organism>
<keyword evidence="8" id="KW-0028">Amino-acid biosynthesis</keyword>
<dbReference type="InterPro" id="IPR004516">
    <property type="entry name" value="HisRS/HisZ"/>
</dbReference>
<dbReference type="OrthoDB" id="9769617at2"/>
<dbReference type="InterPro" id="IPR041715">
    <property type="entry name" value="HisRS-like_core"/>
</dbReference>
<keyword evidence="13" id="KW-1185">Reference proteome</keyword>
<comment type="function">
    <text evidence="7 8">Required for the first step of histidine biosynthesis. May allow the feedback regulation of ATP phosphoribosyltransferase activity by histidine.</text>
</comment>
<feature type="binding site" evidence="9">
    <location>
        <position position="268"/>
    </location>
    <ligand>
        <name>L-histidine</name>
        <dbReference type="ChEBI" id="CHEBI:57595"/>
    </ligand>
</feature>
<dbReference type="GO" id="GO:0016757">
    <property type="term" value="F:glycosyltransferase activity"/>
    <property type="evidence" value="ECO:0007669"/>
    <property type="project" value="UniProtKB-KW"/>
</dbReference>
<evidence type="ECO:0000259" key="11">
    <source>
        <dbReference type="Pfam" id="PF13393"/>
    </source>
</evidence>
<comment type="subcellular location">
    <subcellularLocation>
        <location evidence="1 8">Cytoplasm</location>
    </subcellularLocation>
</comment>
<accession>A0A1Y5TUI0</accession>
<protein>
    <recommendedName>
        <fullName evidence="5 8">ATP phosphoribosyltransferase regulatory subunit</fullName>
    </recommendedName>
</protein>
<name>A0A1Y5TUI0_9PROT</name>
<evidence type="ECO:0000256" key="7">
    <source>
        <dbReference type="ARBA" id="ARBA00025246"/>
    </source>
</evidence>
<comment type="miscellaneous">
    <text evidence="8">This function is generally fulfilled by the C-terminal part of HisG, which is missing in some bacteria such as this one.</text>
</comment>
<comment type="subunit">
    <text evidence="4 8">Heteromultimer composed of HisG and HisZ subunits.</text>
</comment>